<comment type="subcellular location">
    <subcellularLocation>
        <location evidence="1">Cell envelope</location>
    </subcellularLocation>
</comment>
<dbReference type="Gene3D" id="2.160.20.110">
    <property type="match status" value="1"/>
</dbReference>
<feature type="domain" description="SLH" evidence="2">
    <location>
        <begin position="912"/>
        <end position="972"/>
    </location>
</feature>
<accession>A0A3G9IYV3</accession>
<dbReference type="InterPro" id="IPR042229">
    <property type="entry name" value="Listeria/Bacterioides_rpt_sf"/>
</dbReference>
<dbReference type="InterPro" id="IPR011432">
    <property type="entry name" value="Shr-like_HID"/>
</dbReference>
<dbReference type="OrthoDB" id="9802993at2"/>
<protein>
    <recommendedName>
        <fullName evidence="2">SLH domain-containing protein</fullName>
    </recommendedName>
</protein>
<sequence>MGLRGEIKMRKLGRKVTIVLLALMMLVSTTQQFSILGENKASAAGLPDFAGGSGSSSDPYQIETAYQLNAVRNYPNSSDHFKLTKDIDLISYGSGEGWTPIGSWDVNGFRGTFNGNGKTIRNLNINRPTVDFQALFGLTERTATISDVNLIDVKVIGKNNSASLVAQNQGTVDKVSVSGEVTGFNSIGGLVGVSSSGKIINSSANVKVEGTDNIGGLIGDANNQEKVDNNYAVGNVTGKLSVGGLIGVGIVNTSINNNYAVGNVSGEMYIGGLIGYSGNNTSLDKNYATGNVKGSAVQVGGLIGYSSDEVVSNSFALGNVTGVNLVGGLIGFNSNTTFSNNYATGKVTGNPHTGGLIGYGSNVSNGFYNKETTGQSDTGKGNPVSTAEMRLQATYTNWTFDTSTWTIDPAHNNGFPYLSKLPSPEYVVYSANGDTGGAVPISKLLRQGQKVIVDDNSGNLTKSGYTFVGWNTKADGSGDAYEPGDLYNISIGADITLYAEWLPNPPVLTADTTDNDIISDIEITFADDSTWRDEITAIFANGVTLREENYSKKAGKITLFANVLAANTYTIIVVADGYVDATVQQIIHPNRNLSSLVLSSGVMNETFTSDKTSYTQSVQYGVTSLKVTPTVVEPTAIVKVAVNGEASEIVTSGDASAALPLKVGANTITVAVTVGNGPSKVYTVVVTRNAASTNSGGSIPIIDTNVTSSNGTITIPTGSTGKVTLDNEVTVDIPVNATNKDVTITIEKLLELNNLLANGEILASHVFEILKNFPGNFSKPVTLTFVFDPTKVGSDQRPAVFYYDEVKKVWVEVTGGKINGNRISVEVDHFTKYAVFVVDSATSKPETDTEVKFSDIAGHWAQASIKQAVSGGIVKGYTDGTFKPNATVTRAEFAVMLINALKPQGNGADLTFTDNAKIGTWAQKAVAQAVQANIIKGNQDGSFRPNAEVTRAEMAVMIANALGQSVEANATTSFADDKDIPAWAKGSVAYVKQAGIVQGKSGNLFAPQDHATRAEAVTVLLKMLAQKNK</sequence>
<reference evidence="3 4" key="1">
    <citation type="submission" date="2018-11" db="EMBL/GenBank/DDBJ databases">
        <title>Complete genome sequence of Paenibacillus baekrokdamisoli strain KCTC 33723.</title>
        <authorList>
            <person name="Kang S.W."/>
            <person name="Lee K.C."/>
            <person name="Kim K.K."/>
            <person name="Kim J.S."/>
            <person name="Kim D.S."/>
            <person name="Ko S.H."/>
            <person name="Yang S.H."/>
            <person name="Lee J.S."/>
        </authorList>
    </citation>
    <scope>NUCLEOTIDE SEQUENCE [LARGE SCALE GENOMIC DNA]</scope>
    <source>
        <strain evidence="3 4">KCTC 33723</strain>
    </source>
</reference>
<proteinExistence type="predicted"/>
<evidence type="ECO:0000259" key="2">
    <source>
        <dbReference type="PROSITE" id="PS51272"/>
    </source>
</evidence>
<dbReference type="Gene3D" id="2.60.220.30">
    <property type="match status" value="1"/>
</dbReference>
<dbReference type="Proteomes" id="UP000275368">
    <property type="component" value="Chromosome"/>
</dbReference>
<dbReference type="PROSITE" id="PS51272">
    <property type="entry name" value="SLH"/>
    <property type="match status" value="3"/>
</dbReference>
<gene>
    <name evidence="3" type="ORF">Back11_01460</name>
</gene>
<dbReference type="GO" id="GO:0030313">
    <property type="term" value="C:cell envelope"/>
    <property type="evidence" value="ECO:0007669"/>
    <property type="project" value="UniProtKB-SubCell"/>
</dbReference>
<dbReference type="InterPro" id="IPR051465">
    <property type="entry name" value="Cell_Envelope_Struct_Comp"/>
</dbReference>
<dbReference type="InterPro" id="IPR001119">
    <property type="entry name" value="SLH_dom"/>
</dbReference>
<dbReference type="Gene3D" id="2.60.40.4270">
    <property type="entry name" value="Listeria-Bacteroides repeat domain"/>
    <property type="match status" value="1"/>
</dbReference>
<dbReference type="Pfam" id="PF00395">
    <property type="entry name" value="SLH"/>
    <property type="match status" value="3"/>
</dbReference>
<evidence type="ECO:0000256" key="1">
    <source>
        <dbReference type="ARBA" id="ARBA00004196"/>
    </source>
</evidence>
<evidence type="ECO:0000313" key="4">
    <source>
        <dbReference type="Proteomes" id="UP000275368"/>
    </source>
</evidence>
<dbReference type="Pfam" id="PF12733">
    <property type="entry name" value="Cadherin-like"/>
    <property type="match status" value="1"/>
</dbReference>
<keyword evidence="4" id="KW-1185">Reference proteome</keyword>
<dbReference type="Pfam" id="PF09479">
    <property type="entry name" value="Flg_new"/>
    <property type="match status" value="1"/>
</dbReference>
<name>A0A3G9IYV3_9BACL</name>
<dbReference type="KEGG" id="pbk:Back11_01460"/>
<dbReference type="AlphaFoldDB" id="A0A3G9IYV3"/>
<dbReference type="InterPro" id="IPR025883">
    <property type="entry name" value="Cadherin-like_domain"/>
</dbReference>
<evidence type="ECO:0000313" key="3">
    <source>
        <dbReference type="EMBL" id="BBH18801.1"/>
    </source>
</evidence>
<dbReference type="InterPro" id="IPR013378">
    <property type="entry name" value="InlB-like_B-rpt"/>
</dbReference>
<dbReference type="PANTHER" id="PTHR43308">
    <property type="entry name" value="OUTER MEMBRANE PROTEIN ALPHA-RELATED"/>
    <property type="match status" value="1"/>
</dbReference>
<dbReference type="PANTHER" id="PTHR43308:SF5">
    <property type="entry name" value="S-LAYER PROTEIN _ PEPTIDOGLYCAN ENDO-BETA-N-ACETYLGLUCOSAMINIDASE"/>
    <property type="match status" value="1"/>
</dbReference>
<feature type="domain" description="SLH" evidence="2">
    <location>
        <begin position="974"/>
        <end position="1029"/>
    </location>
</feature>
<feature type="domain" description="SLH" evidence="2">
    <location>
        <begin position="848"/>
        <end position="911"/>
    </location>
</feature>
<dbReference type="EMBL" id="AP019308">
    <property type="protein sequence ID" value="BBH18801.1"/>
    <property type="molecule type" value="Genomic_DNA"/>
</dbReference>
<dbReference type="NCBIfam" id="TIGR02543">
    <property type="entry name" value="List_Bact_rpt"/>
    <property type="match status" value="1"/>
</dbReference>
<dbReference type="Pfam" id="PF07550">
    <property type="entry name" value="Shr-like_HID"/>
    <property type="match status" value="1"/>
</dbReference>
<organism evidence="3 4">
    <name type="scientific">Paenibacillus baekrokdamisoli</name>
    <dbReference type="NCBI Taxonomy" id="1712516"/>
    <lineage>
        <taxon>Bacteria</taxon>
        <taxon>Bacillati</taxon>
        <taxon>Bacillota</taxon>
        <taxon>Bacilli</taxon>
        <taxon>Bacillales</taxon>
        <taxon>Paenibacillaceae</taxon>
        <taxon>Paenibacillus</taxon>
    </lineage>
</organism>